<keyword evidence="1 3" id="KW-0378">Hydrolase</keyword>
<evidence type="ECO:0000256" key="1">
    <source>
        <dbReference type="ARBA" id="ARBA00022801"/>
    </source>
</evidence>
<dbReference type="InterPro" id="IPR050272">
    <property type="entry name" value="Isochorismatase-like_hydrls"/>
</dbReference>
<feature type="domain" description="Isochorismatase-like" evidence="2">
    <location>
        <begin position="5"/>
        <end position="147"/>
    </location>
</feature>
<dbReference type="Gene3D" id="3.40.50.850">
    <property type="entry name" value="Isochorismatase-like"/>
    <property type="match status" value="1"/>
</dbReference>
<dbReference type="OrthoDB" id="9791276at2"/>
<reference evidence="3 4" key="1">
    <citation type="submission" date="2009-06" db="EMBL/GenBank/DDBJ databases">
        <title>Complete sequence of Desulfovibrio salexigens DSM 2638.</title>
        <authorList>
            <consortium name="US DOE Joint Genome Institute"/>
            <person name="Lucas S."/>
            <person name="Copeland A."/>
            <person name="Lapidus A."/>
            <person name="Glavina del Rio T."/>
            <person name="Tice H."/>
            <person name="Bruce D."/>
            <person name="Goodwin L."/>
            <person name="Pitluck S."/>
            <person name="Munk A.C."/>
            <person name="Brettin T."/>
            <person name="Detter J.C."/>
            <person name="Han C."/>
            <person name="Tapia R."/>
            <person name="Larimer F."/>
            <person name="Land M."/>
            <person name="Hauser L."/>
            <person name="Kyrpides N."/>
            <person name="Anderson I."/>
            <person name="Wall J.D."/>
            <person name="Arkin A.P."/>
            <person name="Dehal P."/>
            <person name="Chivian D."/>
            <person name="Giles B."/>
            <person name="Hazen T.C."/>
        </authorList>
    </citation>
    <scope>NUCLEOTIDE SEQUENCE [LARGE SCALE GENOMIC DNA]</scope>
    <source>
        <strain evidence="4">ATCC 14822 / DSM 2638 / NCIMB 8403 / VKM B-1763</strain>
    </source>
</reference>
<dbReference type="PANTHER" id="PTHR43540:SF1">
    <property type="entry name" value="ISOCHORISMATASE HYDROLASE"/>
    <property type="match status" value="1"/>
</dbReference>
<dbReference type="CDD" id="cd01014">
    <property type="entry name" value="nicotinamidase_related"/>
    <property type="match status" value="1"/>
</dbReference>
<gene>
    <name evidence="3" type="ordered locus">Desal_0968</name>
</gene>
<dbReference type="InterPro" id="IPR036380">
    <property type="entry name" value="Isochorismatase-like_sf"/>
</dbReference>
<evidence type="ECO:0000313" key="4">
    <source>
        <dbReference type="Proteomes" id="UP000002601"/>
    </source>
</evidence>
<dbReference type="HOGENOM" id="CLU_068979_5_1_7"/>
<dbReference type="eggNOG" id="COG1335">
    <property type="taxonomic scope" value="Bacteria"/>
</dbReference>
<protein>
    <submittedName>
        <fullName evidence="3">Isochorismatase hydrolase</fullName>
    </submittedName>
</protein>
<proteinExistence type="predicted"/>
<dbReference type="SUPFAM" id="SSF52499">
    <property type="entry name" value="Isochorismatase-like hydrolases"/>
    <property type="match status" value="1"/>
</dbReference>
<dbReference type="PANTHER" id="PTHR43540">
    <property type="entry name" value="PEROXYUREIDOACRYLATE/UREIDOACRYLATE AMIDOHYDROLASE-RELATED"/>
    <property type="match status" value="1"/>
</dbReference>
<dbReference type="KEGG" id="dsa:Desal_0968"/>
<name>C6BZX6_MARSD</name>
<keyword evidence="4" id="KW-1185">Reference proteome</keyword>
<dbReference type="Proteomes" id="UP000002601">
    <property type="component" value="Chromosome"/>
</dbReference>
<dbReference type="EMBL" id="CP001649">
    <property type="protein sequence ID" value="ACS79033.1"/>
    <property type="molecule type" value="Genomic_DNA"/>
</dbReference>
<dbReference type="AlphaFoldDB" id="C6BZX6"/>
<sequence length="181" mass="19738">MSKKALVIIDIQNDYFPGGKFMLDNSEQAGANAAQVLEYFRKTAQPVIHIQHISVRKGSSFFLPETQGVMIHDCVKPLENETVINKNYPNSFRETNLDAKLKELGAEELVIIGMMSNMCIDATTRAAADMGYKCTIAHDACCGASLEFNGVKVGSADVHAGFMASLGMFYAQMVSAEELTS</sequence>
<evidence type="ECO:0000313" key="3">
    <source>
        <dbReference type="EMBL" id="ACS79033.1"/>
    </source>
</evidence>
<dbReference type="GO" id="GO:0016787">
    <property type="term" value="F:hydrolase activity"/>
    <property type="evidence" value="ECO:0007669"/>
    <property type="project" value="UniProtKB-KW"/>
</dbReference>
<accession>C6BZX6</accession>
<organism evidence="3 4">
    <name type="scientific">Maridesulfovibrio salexigens (strain ATCC 14822 / DSM 2638 / NCIMB 8403 / VKM B-1763)</name>
    <name type="common">Desulfovibrio salexigens</name>
    <dbReference type="NCBI Taxonomy" id="526222"/>
    <lineage>
        <taxon>Bacteria</taxon>
        <taxon>Pseudomonadati</taxon>
        <taxon>Thermodesulfobacteriota</taxon>
        <taxon>Desulfovibrionia</taxon>
        <taxon>Desulfovibrionales</taxon>
        <taxon>Desulfovibrionaceae</taxon>
        <taxon>Maridesulfovibrio</taxon>
    </lineage>
</organism>
<dbReference type="InterPro" id="IPR000868">
    <property type="entry name" value="Isochorismatase-like_dom"/>
</dbReference>
<dbReference type="RefSeq" id="WP_015850852.1">
    <property type="nucleotide sequence ID" value="NC_012881.1"/>
</dbReference>
<evidence type="ECO:0000259" key="2">
    <source>
        <dbReference type="Pfam" id="PF00857"/>
    </source>
</evidence>
<dbReference type="STRING" id="526222.Desal_0968"/>
<dbReference type="Pfam" id="PF00857">
    <property type="entry name" value="Isochorismatase"/>
    <property type="match status" value="1"/>
</dbReference>